<evidence type="ECO:0000256" key="2">
    <source>
        <dbReference type="SAM" id="MobiDB-lite"/>
    </source>
</evidence>
<dbReference type="EMBL" id="CAADRP010001907">
    <property type="protein sequence ID" value="VFU55951.1"/>
    <property type="molecule type" value="Genomic_DNA"/>
</dbReference>
<dbReference type="GO" id="GO:0008270">
    <property type="term" value="F:zinc ion binding"/>
    <property type="evidence" value="ECO:0007669"/>
    <property type="project" value="UniProtKB-KW"/>
</dbReference>
<keyword evidence="1" id="KW-0863">Zinc-finger</keyword>
<reference evidence="4" key="1">
    <citation type="submission" date="2019-03" db="EMBL/GenBank/DDBJ databases">
        <authorList>
            <person name="Mank J."/>
            <person name="Almeida P."/>
        </authorList>
    </citation>
    <scope>NUCLEOTIDE SEQUENCE</scope>
    <source>
        <strain evidence="4">78183</strain>
    </source>
</reference>
<evidence type="ECO:0000313" key="4">
    <source>
        <dbReference type="EMBL" id="VFU55951.1"/>
    </source>
</evidence>
<dbReference type="PROSITE" id="PS00028">
    <property type="entry name" value="ZINC_FINGER_C2H2_1"/>
    <property type="match status" value="1"/>
</dbReference>
<evidence type="ECO:0000259" key="3">
    <source>
        <dbReference type="PROSITE" id="PS50157"/>
    </source>
</evidence>
<proteinExistence type="predicted"/>
<keyword evidence="1" id="KW-0479">Metal-binding</keyword>
<dbReference type="PROSITE" id="PS50157">
    <property type="entry name" value="ZINC_FINGER_C2H2_2"/>
    <property type="match status" value="1"/>
</dbReference>
<sequence length="201" mass="21819">MAGFGWNLSRGNTLGSKTPSLPSQIACRLCDHVFTSVQALIDHTESHMIENVEAARWKNGPSFSSSRADPTANPLISFGPSTPTRLTQTGFLGHNRFNFLSLTERNLAFSTSRTPQNIASAQPVSTPQSQLSLLARTSKNPAGSQQVPLTLPTVQPGVVEEAHDIDRTRPFLQQLERPFSSGGSHGKKRSNAETLDLTLKL</sequence>
<protein>
    <recommendedName>
        <fullName evidence="3">C2H2-type domain-containing protein</fullName>
    </recommendedName>
</protein>
<dbReference type="AlphaFoldDB" id="A0A6N2MTW9"/>
<keyword evidence="1" id="KW-0862">Zinc</keyword>
<organism evidence="4">
    <name type="scientific">Salix viminalis</name>
    <name type="common">Common osier</name>
    <name type="synonym">Basket willow</name>
    <dbReference type="NCBI Taxonomy" id="40686"/>
    <lineage>
        <taxon>Eukaryota</taxon>
        <taxon>Viridiplantae</taxon>
        <taxon>Streptophyta</taxon>
        <taxon>Embryophyta</taxon>
        <taxon>Tracheophyta</taxon>
        <taxon>Spermatophyta</taxon>
        <taxon>Magnoliopsida</taxon>
        <taxon>eudicotyledons</taxon>
        <taxon>Gunneridae</taxon>
        <taxon>Pentapetalae</taxon>
        <taxon>rosids</taxon>
        <taxon>fabids</taxon>
        <taxon>Malpighiales</taxon>
        <taxon>Salicaceae</taxon>
        <taxon>Saliceae</taxon>
        <taxon>Salix</taxon>
    </lineage>
</organism>
<accession>A0A6N2MTW9</accession>
<dbReference type="InterPro" id="IPR013087">
    <property type="entry name" value="Znf_C2H2_type"/>
</dbReference>
<name>A0A6N2MTW9_SALVM</name>
<feature type="domain" description="C2H2-type" evidence="3">
    <location>
        <begin position="25"/>
        <end position="52"/>
    </location>
</feature>
<gene>
    <name evidence="4" type="ORF">SVIM_LOCUS399517</name>
</gene>
<evidence type="ECO:0000256" key="1">
    <source>
        <dbReference type="PROSITE-ProRule" id="PRU00042"/>
    </source>
</evidence>
<feature type="region of interest" description="Disordered" evidence="2">
    <location>
        <begin position="176"/>
        <end position="201"/>
    </location>
</feature>